<dbReference type="PANTHER" id="PTHR42240">
    <property type="entry name" value="DUF211 DOMAIN-CONTAINING PROTEIN"/>
    <property type="match status" value="1"/>
</dbReference>
<dbReference type="Gene3D" id="3.30.70.1340">
    <property type="entry name" value="MTH889-like domain"/>
    <property type="match status" value="1"/>
</dbReference>
<evidence type="ECO:0000313" key="2">
    <source>
        <dbReference type="Proteomes" id="UP001208689"/>
    </source>
</evidence>
<dbReference type="Pfam" id="PF02680">
    <property type="entry name" value="DUF211"/>
    <property type="match status" value="1"/>
</dbReference>
<evidence type="ECO:0008006" key="3">
    <source>
        <dbReference type="Google" id="ProtNLM"/>
    </source>
</evidence>
<dbReference type="InterPro" id="IPR003831">
    <property type="entry name" value="DUF211"/>
</dbReference>
<keyword evidence="2" id="KW-1185">Reference proteome</keyword>
<name>A0ABY6HPU3_9ARCH</name>
<protein>
    <recommendedName>
        <fullName evidence="3">DUF211 domain-containing protein</fullName>
    </recommendedName>
</protein>
<sequence length="100" mass="11088">MGKKTILRLVLDILKAYDPEINLVCEELIEKCVESHISGVNITVTAMDRLTQGVKIVIEGSSLDYDEINDVLVSMNCVVHSLDQCVAGERLVEEIDTPQD</sequence>
<gene>
    <name evidence="1" type="ORF">NEF87_001726</name>
</gene>
<dbReference type="InterPro" id="IPR023129">
    <property type="entry name" value="MTH889-like_dom_sf"/>
</dbReference>
<organism evidence="1 2">
    <name type="scientific">Candidatus Lokiarchaeum ossiferum</name>
    <dbReference type="NCBI Taxonomy" id="2951803"/>
    <lineage>
        <taxon>Archaea</taxon>
        <taxon>Promethearchaeati</taxon>
        <taxon>Promethearchaeota</taxon>
        <taxon>Promethearchaeia</taxon>
        <taxon>Promethearchaeales</taxon>
        <taxon>Promethearchaeaceae</taxon>
        <taxon>Candidatus Lokiarchaeum</taxon>
    </lineage>
</organism>
<reference evidence="1" key="1">
    <citation type="submission" date="2022-09" db="EMBL/GenBank/DDBJ databases">
        <title>Actin cytoskeleton and complex cell architecture in an #Asgard archaeon.</title>
        <authorList>
            <person name="Ponce Toledo R.I."/>
            <person name="Schleper C."/>
            <person name="Rodrigues Oliveira T."/>
            <person name="Wollweber F."/>
            <person name="Xu J."/>
            <person name="Rittmann S."/>
            <person name="Klingl A."/>
            <person name="Pilhofer M."/>
        </authorList>
    </citation>
    <scope>NUCLEOTIDE SEQUENCE</scope>
    <source>
        <strain evidence="1">B-35</strain>
    </source>
</reference>
<accession>A0ABY6HPU3</accession>
<dbReference type="SUPFAM" id="SSF160363">
    <property type="entry name" value="MTH889-like"/>
    <property type="match status" value="1"/>
</dbReference>
<dbReference type="PANTHER" id="PTHR42240:SF1">
    <property type="entry name" value="DUF211 DOMAIN-CONTAINING PROTEIN"/>
    <property type="match status" value="1"/>
</dbReference>
<proteinExistence type="predicted"/>
<dbReference type="Proteomes" id="UP001208689">
    <property type="component" value="Chromosome"/>
</dbReference>
<evidence type="ECO:0000313" key="1">
    <source>
        <dbReference type="EMBL" id="UYP45441.1"/>
    </source>
</evidence>
<dbReference type="EMBL" id="CP104013">
    <property type="protein sequence ID" value="UYP45441.1"/>
    <property type="molecule type" value="Genomic_DNA"/>
</dbReference>